<feature type="region of interest" description="Disordered" evidence="1">
    <location>
        <begin position="1"/>
        <end position="58"/>
    </location>
</feature>
<dbReference type="AlphaFoldDB" id="A0A392STZ1"/>
<evidence type="ECO:0000256" key="1">
    <source>
        <dbReference type="SAM" id="MobiDB-lite"/>
    </source>
</evidence>
<name>A0A392STZ1_9FABA</name>
<accession>A0A392STZ1</accession>
<feature type="non-terminal residue" evidence="2">
    <location>
        <position position="58"/>
    </location>
</feature>
<dbReference type="Proteomes" id="UP000265520">
    <property type="component" value="Unassembled WGS sequence"/>
</dbReference>
<keyword evidence="3" id="KW-1185">Reference proteome</keyword>
<sequence length="58" mass="6362">SPKPEKATSEAEVETSPASEAAPSEQLIPEQIPQPIPEQNSPEPDKLAKFENFRPDFS</sequence>
<proteinExistence type="predicted"/>
<feature type="compositionally biased region" description="Low complexity" evidence="1">
    <location>
        <begin position="23"/>
        <end position="42"/>
    </location>
</feature>
<organism evidence="2 3">
    <name type="scientific">Trifolium medium</name>
    <dbReference type="NCBI Taxonomy" id="97028"/>
    <lineage>
        <taxon>Eukaryota</taxon>
        <taxon>Viridiplantae</taxon>
        <taxon>Streptophyta</taxon>
        <taxon>Embryophyta</taxon>
        <taxon>Tracheophyta</taxon>
        <taxon>Spermatophyta</taxon>
        <taxon>Magnoliopsida</taxon>
        <taxon>eudicotyledons</taxon>
        <taxon>Gunneridae</taxon>
        <taxon>Pentapetalae</taxon>
        <taxon>rosids</taxon>
        <taxon>fabids</taxon>
        <taxon>Fabales</taxon>
        <taxon>Fabaceae</taxon>
        <taxon>Papilionoideae</taxon>
        <taxon>50 kb inversion clade</taxon>
        <taxon>NPAAA clade</taxon>
        <taxon>Hologalegina</taxon>
        <taxon>IRL clade</taxon>
        <taxon>Trifolieae</taxon>
        <taxon>Trifolium</taxon>
    </lineage>
</organism>
<feature type="non-terminal residue" evidence="2">
    <location>
        <position position="1"/>
    </location>
</feature>
<evidence type="ECO:0000313" key="3">
    <source>
        <dbReference type="Proteomes" id="UP000265520"/>
    </source>
</evidence>
<reference evidence="2 3" key="1">
    <citation type="journal article" date="2018" name="Front. Plant Sci.">
        <title>Red Clover (Trifolium pratense) and Zigzag Clover (T. medium) - A Picture of Genomic Similarities and Differences.</title>
        <authorList>
            <person name="Dluhosova J."/>
            <person name="Istvanek J."/>
            <person name="Nedelnik J."/>
            <person name="Repkova J."/>
        </authorList>
    </citation>
    <scope>NUCLEOTIDE SEQUENCE [LARGE SCALE GENOMIC DNA]</scope>
    <source>
        <strain evidence="3">cv. 10/8</strain>
        <tissue evidence="2">Leaf</tissue>
    </source>
</reference>
<feature type="compositionally biased region" description="Basic and acidic residues" evidence="1">
    <location>
        <begin position="43"/>
        <end position="58"/>
    </location>
</feature>
<protein>
    <submittedName>
        <fullName evidence="2">Uncharacterized protein</fullName>
    </submittedName>
</protein>
<evidence type="ECO:0000313" key="2">
    <source>
        <dbReference type="EMBL" id="MCI51336.1"/>
    </source>
</evidence>
<comment type="caution">
    <text evidence="2">The sequence shown here is derived from an EMBL/GenBank/DDBJ whole genome shotgun (WGS) entry which is preliminary data.</text>
</comment>
<dbReference type="EMBL" id="LXQA010430290">
    <property type="protein sequence ID" value="MCI51336.1"/>
    <property type="molecule type" value="Genomic_DNA"/>
</dbReference>